<sequence>MCELAVNSATQSFVISMNGLREAPSLSFPPNVTRLCCNRTTAHVHFSFSLELKTQKQVLPETLILVLFYRFLR</sequence>
<evidence type="ECO:0000313" key="1">
    <source>
        <dbReference type="EMBL" id="ACU23867.1"/>
    </source>
</evidence>
<name>C6TLS5_SOYBN</name>
<organism evidence="1">
    <name type="scientific">Glycine max</name>
    <name type="common">Soybean</name>
    <name type="synonym">Glycine hispida</name>
    <dbReference type="NCBI Taxonomy" id="3847"/>
    <lineage>
        <taxon>Eukaryota</taxon>
        <taxon>Viridiplantae</taxon>
        <taxon>Streptophyta</taxon>
        <taxon>Embryophyta</taxon>
        <taxon>Tracheophyta</taxon>
        <taxon>Spermatophyta</taxon>
        <taxon>Magnoliopsida</taxon>
        <taxon>eudicotyledons</taxon>
        <taxon>Gunneridae</taxon>
        <taxon>Pentapetalae</taxon>
        <taxon>rosids</taxon>
        <taxon>fabids</taxon>
        <taxon>Fabales</taxon>
        <taxon>Fabaceae</taxon>
        <taxon>Papilionoideae</taxon>
        <taxon>50 kb inversion clade</taxon>
        <taxon>NPAAA clade</taxon>
        <taxon>indigoferoid/millettioid clade</taxon>
        <taxon>Phaseoleae</taxon>
        <taxon>Glycine</taxon>
        <taxon>Glycine subgen. Soja</taxon>
    </lineage>
</organism>
<proteinExistence type="evidence at transcript level"/>
<dbReference type="EMBL" id="BT098668">
    <property type="protein sequence ID" value="ACU23867.1"/>
    <property type="molecule type" value="mRNA"/>
</dbReference>
<accession>C6TLS5</accession>
<reference evidence="1" key="1">
    <citation type="submission" date="2009-08" db="EMBL/GenBank/DDBJ databases">
        <authorList>
            <person name="Cheung F."/>
            <person name="Xiao Y."/>
            <person name="Chan A."/>
            <person name="Moskal W."/>
            <person name="Town C.D."/>
        </authorList>
    </citation>
    <scope>NUCLEOTIDE SEQUENCE</scope>
</reference>
<dbReference type="AlphaFoldDB" id="C6TLS5"/>
<protein>
    <submittedName>
        <fullName evidence="1">Uncharacterized protein</fullName>
    </submittedName>
</protein>